<evidence type="ECO:0000313" key="2">
    <source>
        <dbReference type="EMBL" id="MET1756555.1"/>
    </source>
</evidence>
<organism evidence="2 3">
    <name type="scientific">Novosphingobium kalidii</name>
    <dbReference type="NCBI Taxonomy" id="3230299"/>
    <lineage>
        <taxon>Bacteria</taxon>
        <taxon>Pseudomonadati</taxon>
        <taxon>Pseudomonadota</taxon>
        <taxon>Alphaproteobacteria</taxon>
        <taxon>Sphingomonadales</taxon>
        <taxon>Sphingomonadaceae</taxon>
        <taxon>Novosphingobium</taxon>
    </lineage>
</organism>
<dbReference type="Proteomes" id="UP001548713">
    <property type="component" value="Unassembled WGS sequence"/>
</dbReference>
<gene>
    <name evidence="2" type="ORF">ABVV53_14015</name>
</gene>
<keyword evidence="1" id="KW-0812">Transmembrane</keyword>
<accession>A0ABV2D4C5</accession>
<sequence>MDNLTHSLAGWALAETGLKRRTRKGLAACILGANMPDIDVFFGWVPWVSLATHRGFTHGLVGGVLLMPPILAALLYLLDRVQVARGAQFRSGLPMHFGWLVALCYLGAISHPVLDWQNTYAVQLLAPLSTRWYHNDALFIVDPWILVTLALGIWLARKRGSQNRVRWPAVIALTCVGAYIALNGAISQLARSAPVRGAPYAQPDAVYASPDPVAFWRRTVVWRENGMIARGRFNPLRQLTQLLSHTTPEPDGLDDPIVRRAMKAGPEIADFLRWSTMTTARVKRDGCNATVTFGDARYPSSIGGRNFMEHKVVVDLCRSSGVSASLQ</sequence>
<dbReference type="PANTHER" id="PTHR40031">
    <property type="entry name" value="HYPOTHETICAL MEMBRANE SPANNING PROTEIN"/>
    <property type="match status" value="1"/>
</dbReference>
<dbReference type="EMBL" id="JBEWLY010000023">
    <property type="protein sequence ID" value="MET1756555.1"/>
    <property type="molecule type" value="Genomic_DNA"/>
</dbReference>
<dbReference type="Pfam" id="PF04307">
    <property type="entry name" value="YdjM"/>
    <property type="match status" value="1"/>
</dbReference>
<dbReference type="InterPro" id="IPR007404">
    <property type="entry name" value="YdjM-like"/>
</dbReference>
<evidence type="ECO:0000256" key="1">
    <source>
        <dbReference type="SAM" id="Phobius"/>
    </source>
</evidence>
<comment type="caution">
    <text evidence="2">The sequence shown here is derived from an EMBL/GenBank/DDBJ whole genome shotgun (WGS) entry which is preliminary data.</text>
</comment>
<feature type="transmembrane region" description="Helical" evidence="1">
    <location>
        <begin position="59"/>
        <end position="78"/>
    </location>
</feature>
<protein>
    <submittedName>
        <fullName evidence="2">Metal-dependent hydrolase</fullName>
    </submittedName>
</protein>
<feature type="transmembrane region" description="Helical" evidence="1">
    <location>
        <begin position="137"/>
        <end position="155"/>
    </location>
</feature>
<dbReference type="PANTHER" id="PTHR40031:SF1">
    <property type="entry name" value="MEMBRANE-BOUND METAL-DEPENDENT HYDROLASE"/>
    <property type="match status" value="1"/>
</dbReference>
<dbReference type="GO" id="GO:0016787">
    <property type="term" value="F:hydrolase activity"/>
    <property type="evidence" value="ECO:0007669"/>
    <property type="project" value="UniProtKB-KW"/>
</dbReference>
<feature type="transmembrane region" description="Helical" evidence="1">
    <location>
        <begin position="99"/>
        <end position="117"/>
    </location>
</feature>
<name>A0ABV2D4C5_9SPHN</name>
<dbReference type="InterPro" id="IPR053170">
    <property type="entry name" value="Transcription_regulator"/>
</dbReference>
<reference evidence="2 3" key="1">
    <citation type="submission" date="2024-07" db="EMBL/GenBank/DDBJ databases">
        <title>Novosphingobium kalidii RD2P27.</title>
        <authorList>
            <person name="Sun J.-Q."/>
        </authorList>
    </citation>
    <scope>NUCLEOTIDE SEQUENCE [LARGE SCALE GENOMIC DNA]</scope>
    <source>
        <strain evidence="2 3">RD2P27</strain>
    </source>
</reference>
<keyword evidence="2" id="KW-0378">Hydrolase</keyword>
<dbReference type="RefSeq" id="WP_353985045.1">
    <property type="nucleotide sequence ID" value="NZ_JBEWLY010000023.1"/>
</dbReference>
<keyword evidence="1" id="KW-1133">Transmembrane helix</keyword>
<evidence type="ECO:0000313" key="3">
    <source>
        <dbReference type="Proteomes" id="UP001548713"/>
    </source>
</evidence>
<keyword evidence="1" id="KW-0472">Membrane</keyword>
<proteinExistence type="predicted"/>
<keyword evidence="3" id="KW-1185">Reference proteome</keyword>
<feature type="transmembrane region" description="Helical" evidence="1">
    <location>
        <begin position="167"/>
        <end position="186"/>
    </location>
</feature>